<proteinExistence type="predicted"/>
<feature type="region of interest" description="Disordered" evidence="1">
    <location>
        <begin position="1"/>
        <end position="33"/>
    </location>
</feature>
<protein>
    <submittedName>
        <fullName evidence="2">Uncharacterized protein</fullName>
    </submittedName>
</protein>
<comment type="caution">
    <text evidence="2">The sequence shown here is derived from an EMBL/GenBank/DDBJ whole genome shotgun (WGS) entry which is preliminary data.</text>
</comment>
<keyword evidence="3" id="KW-1185">Reference proteome</keyword>
<accession>A0A9W4DPV8</accession>
<dbReference type="AlphaFoldDB" id="A0A9W4DPV8"/>
<dbReference type="Proteomes" id="UP001152519">
    <property type="component" value="Unassembled WGS sequence"/>
</dbReference>
<sequence length="33" mass="3384">MEEIRPKGAPAGAPFGRISSKDPEACGWGTPLG</sequence>
<evidence type="ECO:0000313" key="3">
    <source>
        <dbReference type="Proteomes" id="UP001152519"/>
    </source>
</evidence>
<name>A0A9W4DPV8_9ACTN</name>
<evidence type="ECO:0000313" key="2">
    <source>
        <dbReference type="EMBL" id="CAG6391356.1"/>
    </source>
</evidence>
<organism evidence="2 3">
    <name type="scientific">Actinacidiphila cocklensis</name>
    <dbReference type="NCBI Taxonomy" id="887465"/>
    <lineage>
        <taxon>Bacteria</taxon>
        <taxon>Bacillati</taxon>
        <taxon>Actinomycetota</taxon>
        <taxon>Actinomycetes</taxon>
        <taxon>Kitasatosporales</taxon>
        <taxon>Streptomycetaceae</taxon>
        <taxon>Actinacidiphila</taxon>
    </lineage>
</organism>
<evidence type="ECO:0000256" key="1">
    <source>
        <dbReference type="SAM" id="MobiDB-lite"/>
    </source>
</evidence>
<dbReference type="EMBL" id="CAJSLV010000018">
    <property type="protein sequence ID" value="CAG6391356.1"/>
    <property type="molecule type" value="Genomic_DNA"/>
</dbReference>
<reference evidence="2" key="1">
    <citation type="submission" date="2021-05" db="EMBL/GenBank/DDBJ databases">
        <authorList>
            <person name="Arsene-Ploetze F."/>
        </authorList>
    </citation>
    <scope>NUCLEOTIDE SEQUENCE</scope>
    <source>
        <strain evidence="2">DSM 42138</strain>
    </source>
</reference>
<gene>
    <name evidence="2" type="ORF">SCOCK_1140003</name>
</gene>